<dbReference type="SUPFAM" id="SSF48452">
    <property type="entry name" value="TPR-like"/>
    <property type="match status" value="1"/>
</dbReference>
<dbReference type="Proteomes" id="UP001244443">
    <property type="component" value="Chromosome"/>
</dbReference>
<evidence type="ECO:0000313" key="2">
    <source>
        <dbReference type="Proteomes" id="UP001244443"/>
    </source>
</evidence>
<dbReference type="InterPro" id="IPR011659">
    <property type="entry name" value="WD40"/>
</dbReference>
<dbReference type="RefSeq" id="WP_308356649.1">
    <property type="nucleotide sequence ID" value="NZ_CP129970.2"/>
</dbReference>
<protein>
    <submittedName>
        <fullName evidence="1">Tetratricopeptide repeat protein</fullName>
    </submittedName>
</protein>
<proteinExistence type="predicted"/>
<reference evidence="1" key="1">
    <citation type="submission" date="2023-08" db="EMBL/GenBank/DDBJ databases">
        <title>Comparative genomics and taxonomic characterization of three novel marine species of genus Marivirga.</title>
        <authorList>
            <person name="Muhammad N."/>
            <person name="Kim S.-G."/>
        </authorList>
    </citation>
    <scope>NUCLEOTIDE SEQUENCE [LARGE SCALE GENOMIC DNA]</scope>
    <source>
        <strain evidence="1">ABR2-2</strain>
    </source>
</reference>
<dbReference type="SUPFAM" id="SSF82171">
    <property type="entry name" value="DPP6 N-terminal domain-like"/>
    <property type="match status" value="1"/>
</dbReference>
<dbReference type="Gene3D" id="1.25.40.10">
    <property type="entry name" value="Tetratricopeptide repeat domain"/>
    <property type="match status" value="1"/>
</dbReference>
<gene>
    <name evidence="1" type="ORF">QYS48_33485</name>
</gene>
<dbReference type="AlphaFoldDB" id="A0AA51N5L9"/>
<organism evidence="1 2">
    <name type="scientific">Marivirga arenosa</name>
    <dbReference type="NCBI Taxonomy" id="3059076"/>
    <lineage>
        <taxon>Bacteria</taxon>
        <taxon>Pseudomonadati</taxon>
        <taxon>Bacteroidota</taxon>
        <taxon>Cytophagia</taxon>
        <taxon>Cytophagales</taxon>
        <taxon>Marivirgaceae</taxon>
        <taxon>Marivirga</taxon>
    </lineage>
</organism>
<evidence type="ECO:0000313" key="1">
    <source>
        <dbReference type="EMBL" id="WMN06731.1"/>
    </source>
</evidence>
<keyword evidence="2" id="KW-1185">Reference proteome</keyword>
<dbReference type="InterPro" id="IPR011990">
    <property type="entry name" value="TPR-like_helical_dom_sf"/>
</dbReference>
<name>A0AA51N5L9_9BACT</name>
<dbReference type="Pfam" id="PF07676">
    <property type="entry name" value="PD40"/>
    <property type="match status" value="1"/>
</dbReference>
<sequence length="553" mass="63793">MMKAKRKTFITNTKLYISLLGILFSLLCITTIHAQESVFSAFKYSVQDADKAFIAGNYQKALEIYEVINKQKGAPENIELRLARSYYFTYQYQKAVQFYKSFEKKKQEFPIDDYYYYAEALMITGDIVNALEYYKLCLENRPNNELYSERIWRLNNLSYLYEDSSKNITHFSNINTNYSELQMLKSATNEVMYISNSPSVSLFKKIDVKENAGFYTLKQNRTYADPFSIVALNYEDQKTIGGHLNTPFHISSISLYNNGNSMAYTASANQKNNAGNFPLQLYFADKIKGKWKMTNAFQFNNSNFDISEVWISEDGKKLIFSANFKDSFGGKDLYQSEKNEKGWTKPVNIGNEVNTERDERFPYLQGSTLYFSSNGHSGLGGFDIYRYKTNQNGMKEIENLGYPINSNFDEISFTIDSLGQEGFLSSNRKNKGFDYDIYEFALDLQSYPMSVEGNVKFIEHNWMDSTELETLPNVKMELIDLTKNVVVATTSTDSKGNFKLRVPFYSRFKIRIIGNDLDGLVSFEVPKFAKQDLSYEIVVVNDDFKNTIPRNAE</sequence>
<dbReference type="EMBL" id="CP129970">
    <property type="protein sequence ID" value="WMN06731.1"/>
    <property type="molecule type" value="Genomic_DNA"/>
</dbReference>
<accession>A0AA51N5L9</accession>